<evidence type="ECO:0000256" key="1">
    <source>
        <dbReference type="ARBA" id="ARBA00004300"/>
    </source>
</evidence>
<dbReference type="AlphaFoldDB" id="A0A8T9C7K9"/>
<name>A0A8T9C7K9_9HELO</name>
<feature type="non-terminal residue" evidence="15">
    <location>
        <position position="1"/>
    </location>
</feature>
<comment type="similarity">
    <text evidence="11">Belongs to the dynactin subunit 4 family.</text>
</comment>
<evidence type="ECO:0000256" key="9">
    <source>
        <dbReference type="ARBA" id="ARBA00023054"/>
    </source>
</evidence>
<comment type="subcellular location">
    <subcellularLocation>
        <location evidence="1">Cytoplasm</location>
        <location evidence="1">Cytoskeleton</location>
        <location evidence="1">Microtubule organizing center</location>
        <location evidence="1">Centrosome</location>
    </subcellularLocation>
    <subcellularLocation>
        <location evidence="2">Cytoplasm</location>
        <location evidence="2">Cytoskeleton</location>
        <location evidence="2">Stress fiber</location>
    </subcellularLocation>
    <subcellularLocation>
        <location evidence="3">Cytoplasm</location>
        <location evidence="3">Myofibril</location>
    </subcellularLocation>
</comment>
<evidence type="ECO:0000256" key="6">
    <source>
        <dbReference type="ARBA" id="ARBA00022553"/>
    </source>
</evidence>
<comment type="subunit">
    <text evidence="13">Subunit of dynactin, a multiprotein complex part of a tripartite complex with dynein and a adapter, such as BICDL1, BICD2 or HOOK3. The dynactin complex is built around ACTR1A/ACTB filament and consists of an actin-related filament composed of a shoulder domain, a pointed end and a barbed end. Its length is defined by its flexible shoulder domain. The soulder is composed of 2 DCTN1 subunits, 4 DCTN2 and 2 DCTN3. The 4 DCNT2 (via N-terminus) bind the ACTR1A filament and act as molecular rulers to determine the length. The pointed end is important for binding dynein-dynactin cargo adapters. Consists of 4 subunits: ACTR10, DCNT4, DCTN5 and DCTN6. The barbed end is composed of a CAPZA1:CAPZB heterodimers, which binds ACTR1A/ACTB filament and dynactin and stabilizes dynactin. Interacts with ATP7B, but not ATP7A, in a copper-dependent manner. Interacts with ANK2; this interaction is required for localization at costameres. Interacts with N4BP2L1.</text>
</comment>
<evidence type="ECO:0000256" key="3">
    <source>
        <dbReference type="ARBA" id="ARBA00004657"/>
    </source>
</evidence>
<dbReference type="PANTHER" id="PTHR13034">
    <property type="entry name" value="DYNACTIN P62 SUBUNIT"/>
    <property type="match status" value="1"/>
</dbReference>
<keyword evidence="9" id="KW-0175">Coiled coil</keyword>
<keyword evidence="6" id="KW-0597">Phosphoprotein</keyword>
<dbReference type="OrthoDB" id="283815at2759"/>
<dbReference type="Proteomes" id="UP000469558">
    <property type="component" value="Unassembled WGS sequence"/>
</dbReference>
<keyword evidence="8" id="KW-0007">Acetylation</keyword>
<dbReference type="GO" id="GO:0005869">
    <property type="term" value="C:dynactin complex"/>
    <property type="evidence" value="ECO:0007669"/>
    <property type="project" value="InterPro"/>
</dbReference>
<keyword evidence="5" id="KW-1017">Isopeptide bond</keyword>
<dbReference type="PANTHER" id="PTHR13034:SF2">
    <property type="entry name" value="DYNACTIN SUBUNIT 4"/>
    <property type="match status" value="1"/>
</dbReference>
<organism evidence="15 16">
    <name type="scientific">Lachnellula suecica</name>
    <dbReference type="NCBI Taxonomy" id="602035"/>
    <lineage>
        <taxon>Eukaryota</taxon>
        <taxon>Fungi</taxon>
        <taxon>Dikarya</taxon>
        <taxon>Ascomycota</taxon>
        <taxon>Pezizomycotina</taxon>
        <taxon>Leotiomycetes</taxon>
        <taxon>Helotiales</taxon>
        <taxon>Lachnaceae</taxon>
        <taxon>Lachnellula</taxon>
    </lineage>
</organism>
<feature type="region of interest" description="Disordered" evidence="14">
    <location>
        <begin position="166"/>
        <end position="186"/>
    </location>
</feature>
<protein>
    <recommendedName>
        <fullName evidence="12">Dynactin subunit 4</fullName>
    </recommendedName>
</protein>
<accession>A0A8T9C7K9</accession>
<dbReference type="InterPro" id="IPR008603">
    <property type="entry name" value="DCTN4"/>
</dbReference>
<dbReference type="EMBL" id="QGMK01000858">
    <property type="protein sequence ID" value="TVY76123.1"/>
    <property type="molecule type" value="Genomic_DNA"/>
</dbReference>
<evidence type="ECO:0000313" key="15">
    <source>
        <dbReference type="EMBL" id="TVY76123.1"/>
    </source>
</evidence>
<keyword evidence="16" id="KW-1185">Reference proteome</keyword>
<evidence type="ECO:0000256" key="5">
    <source>
        <dbReference type="ARBA" id="ARBA00022499"/>
    </source>
</evidence>
<evidence type="ECO:0000256" key="4">
    <source>
        <dbReference type="ARBA" id="ARBA00022490"/>
    </source>
</evidence>
<keyword evidence="4" id="KW-0963">Cytoplasm</keyword>
<keyword evidence="7" id="KW-0832">Ubl conjugation</keyword>
<keyword evidence="10" id="KW-0206">Cytoskeleton</keyword>
<evidence type="ECO:0000256" key="12">
    <source>
        <dbReference type="ARBA" id="ARBA00034864"/>
    </source>
</evidence>
<gene>
    <name evidence="15" type="primary">DCTN4</name>
    <name evidence="15" type="ORF">LSUE1_G007130</name>
</gene>
<evidence type="ECO:0000256" key="14">
    <source>
        <dbReference type="SAM" id="MobiDB-lite"/>
    </source>
</evidence>
<evidence type="ECO:0000256" key="7">
    <source>
        <dbReference type="ARBA" id="ARBA00022843"/>
    </source>
</evidence>
<feature type="compositionally biased region" description="Basic and acidic residues" evidence="14">
    <location>
        <begin position="168"/>
        <end position="184"/>
    </location>
</feature>
<sequence>MASFTPYTYFQCPCTESPSETETDQDDRTFDPRAFRANYSLYPLEHLLYCEDCHQIRCPRCFLDEIVTWYCPNCLFEVPGSQIKSEGNRCTRSCFQCPICIAPLSVSSVEAPPQGLGAEYAQQTGPFVLNCAYCMWSSKEIGIQFEKPNGIYAQLAKIQNGGAPIITPKERRKDRDVRSREASREASVPLVIGDGIPEEGEEAVTLDPNEKLDAESQFSNLKAFYQTQLAEASPASALGLTDYGYGSPGALTRIMGLYTGGSLTDKRSKSKPAVMREAQDALEGLQISNVSSEDGIINTLRTEGYENTASASQIRQQTHPAHKHFVSDLRPIAYLLRTKRSKRCKACRHILSKPESKVQTTRFRIRLVAPSYIPSISIRPLASSHSSLLTPFKPTQFLLTFKNPLFEKVKVSIATPGTTPGRFESKVTVLCPQFEVGASTDAWDEALREGAEREKRRTKAEASEGQLQAEAGKVWEKGRNWVSVVLEVVPASLKAFEGPDFLRK</sequence>
<evidence type="ECO:0000313" key="16">
    <source>
        <dbReference type="Proteomes" id="UP000469558"/>
    </source>
</evidence>
<evidence type="ECO:0000256" key="8">
    <source>
        <dbReference type="ARBA" id="ARBA00022990"/>
    </source>
</evidence>
<evidence type="ECO:0000256" key="11">
    <source>
        <dbReference type="ARBA" id="ARBA00034776"/>
    </source>
</evidence>
<evidence type="ECO:0000256" key="2">
    <source>
        <dbReference type="ARBA" id="ARBA00004529"/>
    </source>
</evidence>
<comment type="caution">
    <text evidence="15">The sequence shown here is derived from an EMBL/GenBank/DDBJ whole genome shotgun (WGS) entry which is preliminary data.</text>
</comment>
<dbReference type="Pfam" id="PF05502">
    <property type="entry name" value="Dynactin_p62"/>
    <property type="match status" value="1"/>
</dbReference>
<proteinExistence type="inferred from homology"/>
<dbReference type="GO" id="GO:0001725">
    <property type="term" value="C:stress fiber"/>
    <property type="evidence" value="ECO:0007669"/>
    <property type="project" value="UniProtKB-SubCell"/>
</dbReference>
<evidence type="ECO:0000256" key="10">
    <source>
        <dbReference type="ARBA" id="ARBA00023212"/>
    </source>
</evidence>
<evidence type="ECO:0000256" key="13">
    <source>
        <dbReference type="ARBA" id="ARBA00093507"/>
    </source>
</evidence>
<reference evidence="15 16" key="1">
    <citation type="submission" date="2018-05" db="EMBL/GenBank/DDBJ databases">
        <title>Genome sequencing and assembly of the regulated plant pathogen Lachnellula willkommii and related sister species for the development of diagnostic species identification markers.</title>
        <authorList>
            <person name="Giroux E."/>
            <person name="Bilodeau G."/>
        </authorList>
    </citation>
    <scope>NUCLEOTIDE SEQUENCE [LARGE SCALE GENOMIC DNA]</scope>
    <source>
        <strain evidence="15 16">CBS 268.59</strain>
    </source>
</reference>